<dbReference type="AlphaFoldDB" id="A0A927MN45"/>
<dbReference type="EMBL" id="JADBEM010000001">
    <property type="protein sequence ID" value="MBE1603296.1"/>
    <property type="molecule type" value="Genomic_DNA"/>
</dbReference>
<accession>A0A927MN45</accession>
<proteinExistence type="predicted"/>
<name>A0A927MN45_9ACTN</name>
<reference evidence="1" key="1">
    <citation type="submission" date="2020-10" db="EMBL/GenBank/DDBJ databases">
        <title>Sequencing the genomes of 1000 actinobacteria strains.</title>
        <authorList>
            <person name="Klenk H.-P."/>
        </authorList>
    </citation>
    <scope>NUCLEOTIDE SEQUENCE</scope>
    <source>
        <strain evidence="1">DSM 45354</strain>
    </source>
</reference>
<comment type="caution">
    <text evidence="1">The sequence shown here is derived from an EMBL/GenBank/DDBJ whole genome shotgun (WGS) entry which is preliminary data.</text>
</comment>
<dbReference type="Proteomes" id="UP000638648">
    <property type="component" value="Unassembled WGS sequence"/>
</dbReference>
<protein>
    <submittedName>
        <fullName evidence="1">Uncharacterized protein</fullName>
    </submittedName>
</protein>
<evidence type="ECO:0000313" key="2">
    <source>
        <dbReference type="Proteomes" id="UP000638648"/>
    </source>
</evidence>
<dbReference type="RefSeq" id="WP_192748165.1">
    <property type="nucleotide sequence ID" value="NZ_BAABJL010000055.1"/>
</dbReference>
<organism evidence="1 2">
    <name type="scientific">Actinopolymorpha pittospori</name>
    <dbReference type="NCBI Taxonomy" id="648752"/>
    <lineage>
        <taxon>Bacteria</taxon>
        <taxon>Bacillati</taxon>
        <taxon>Actinomycetota</taxon>
        <taxon>Actinomycetes</taxon>
        <taxon>Propionibacteriales</taxon>
        <taxon>Actinopolymorphaceae</taxon>
        <taxon>Actinopolymorpha</taxon>
    </lineage>
</organism>
<gene>
    <name evidence="1" type="ORF">HEB94_000144</name>
</gene>
<sequence length="91" mass="10091">MIYNQRGDGDLEQATISTALGPQRSMGFTFTLVNAFGKPGPWWECQWICGPWGGAIQAQDWEFVLAWARKQGADKAFIQDPDTGEWAALAL</sequence>
<keyword evidence="2" id="KW-1185">Reference proteome</keyword>
<evidence type="ECO:0000313" key="1">
    <source>
        <dbReference type="EMBL" id="MBE1603296.1"/>
    </source>
</evidence>